<evidence type="ECO:0000256" key="1">
    <source>
        <dbReference type="SAM" id="MobiDB-lite"/>
    </source>
</evidence>
<reference evidence="3 4" key="1">
    <citation type="submission" date="2019-01" db="EMBL/GenBank/DDBJ databases">
        <title>Egibacter rhizosphaerae EGI 80759T.</title>
        <authorList>
            <person name="Chen D.-D."/>
            <person name="Tian Y."/>
            <person name="Jiao J.-Y."/>
            <person name="Zhang X.-T."/>
            <person name="Zhang Y.-G."/>
            <person name="Zhang Y."/>
            <person name="Xiao M."/>
            <person name="Shu W.-S."/>
            <person name="Li W.-J."/>
        </authorList>
    </citation>
    <scope>NUCLEOTIDE SEQUENCE [LARGE SCALE GENOMIC DNA]</scope>
    <source>
        <strain evidence="3 4">EGI 80759</strain>
    </source>
</reference>
<accession>A0A411YCJ7</accession>
<organism evidence="3 4">
    <name type="scientific">Egibacter rhizosphaerae</name>
    <dbReference type="NCBI Taxonomy" id="1670831"/>
    <lineage>
        <taxon>Bacteria</taxon>
        <taxon>Bacillati</taxon>
        <taxon>Actinomycetota</taxon>
        <taxon>Nitriliruptoria</taxon>
        <taxon>Egibacterales</taxon>
        <taxon>Egibacteraceae</taxon>
        <taxon>Egibacter</taxon>
    </lineage>
</organism>
<feature type="transmembrane region" description="Helical" evidence="2">
    <location>
        <begin position="31"/>
        <end position="51"/>
    </location>
</feature>
<dbReference type="EMBL" id="CP036402">
    <property type="protein sequence ID" value="QBI18961.1"/>
    <property type="molecule type" value="Genomic_DNA"/>
</dbReference>
<gene>
    <name evidence="3" type="ORF">ER308_05000</name>
</gene>
<dbReference type="Proteomes" id="UP000291469">
    <property type="component" value="Chromosome"/>
</dbReference>
<sequence>MSSSSEPRARPESRGSPDVGPPQAAPHRRRWLVLGGVLVAVALGVALFLLVRQSPGAQLGAAIDNTLEQGTARTEITGTVTDVPIVDEVTLTVAEGELDLDGQRALLERELPLVSDLNVPGIGAVSDVEVLFADGGAWARVPVDQLGWVQVRAPDEAATARIAEEETEVAPGLGNPLGAFALLRAIETSPEEIAADEVEEIDGENGTRFRVLADLDALERQLGDEAEGLVDAARRIARDDHLVIDLWVDDQQRIERITYEGTVDLAGVTEVDIETEMRLFDFGATVDVERPDEEDVLAVDQLPELDFDLEDLDPLGTLRRWIEELPLP</sequence>
<protein>
    <submittedName>
        <fullName evidence="3">Uncharacterized protein</fullName>
    </submittedName>
</protein>
<keyword evidence="2" id="KW-0812">Transmembrane</keyword>
<keyword evidence="4" id="KW-1185">Reference proteome</keyword>
<proteinExistence type="predicted"/>
<evidence type="ECO:0000256" key="2">
    <source>
        <dbReference type="SAM" id="Phobius"/>
    </source>
</evidence>
<keyword evidence="2" id="KW-1133">Transmembrane helix</keyword>
<keyword evidence="2" id="KW-0472">Membrane</keyword>
<dbReference type="Gene3D" id="2.50.20.20">
    <property type="match status" value="1"/>
</dbReference>
<dbReference type="RefSeq" id="WP_131153958.1">
    <property type="nucleotide sequence ID" value="NZ_CP036402.1"/>
</dbReference>
<evidence type="ECO:0000313" key="3">
    <source>
        <dbReference type="EMBL" id="QBI18961.1"/>
    </source>
</evidence>
<dbReference type="KEGG" id="erz:ER308_05000"/>
<name>A0A411YCJ7_9ACTN</name>
<evidence type="ECO:0000313" key="4">
    <source>
        <dbReference type="Proteomes" id="UP000291469"/>
    </source>
</evidence>
<dbReference type="AlphaFoldDB" id="A0A411YCJ7"/>
<feature type="region of interest" description="Disordered" evidence="1">
    <location>
        <begin position="1"/>
        <end position="25"/>
    </location>
</feature>
<dbReference type="OrthoDB" id="4350193at2"/>